<evidence type="ECO:0000256" key="2">
    <source>
        <dbReference type="SAM" id="Phobius"/>
    </source>
</evidence>
<keyword evidence="2" id="KW-0472">Membrane</keyword>
<feature type="compositionally biased region" description="Low complexity" evidence="1">
    <location>
        <begin position="358"/>
        <end position="377"/>
    </location>
</feature>
<dbReference type="GO" id="GO:0006281">
    <property type="term" value="P:DNA repair"/>
    <property type="evidence" value="ECO:0007669"/>
    <property type="project" value="InterPro"/>
</dbReference>
<comment type="caution">
    <text evidence="4">The sequence shown here is derived from an EMBL/GenBank/DDBJ whole genome shotgun (WGS) entry which is preliminary data.</text>
</comment>
<keyword evidence="2" id="KW-0812">Transmembrane</keyword>
<feature type="compositionally biased region" description="Pro residues" evidence="1">
    <location>
        <begin position="142"/>
        <end position="151"/>
    </location>
</feature>
<dbReference type="InterPro" id="IPR010994">
    <property type="entry name" value="RuvA_2-like"/>
</dbReference>
<name>G7GJN3_9ACTN</name>
<protein>
    <submittedName>
        <fullName evidence="4">Putative DNA-binding protein</fullName>
    </submittedName>
</protein>
<dbReference type="NCBIfam" id="TIGR00426">
    <property type="entry name" value="competence protein ComEA helix-hairpin-helix repeat region"/>
    <property type="match status" value="1"/>
</dbReference>
<dbReference type="InterPro" id="IPR003583">
    <property type="entry name" value="Hlx-hairpin-Hlx_DNA-bd_motif"/>
</dbReference>
<dbReference type="EMBL" id="BAED01000006">
    <property type="protein sequence ID" value="GAB03808.1"/>
    <property type="molecule type" value="Genomic_DNA"/>
</dbReference>
<dbReference type="InterPro" id="IPR051675">
    <property type="entry name" value="Endo/Exo/Phosphatase_dom_1"/>
</dbReference>
<dbReference type="GO" id="GO:0015628">
    <property type="term" value="P:protein secretion by the type II secretion system"/>
    <property type="evidence" value="ECO:0007669"/>
    <property type="project" value="TreeGrafter"/>
</dbReference>
<dbReference type="PANTHER" id="PTHR21180:SF32">
    <property type="entry name" value="ENDONUCLEASE_EXONUCLEASE_PHOSPHATASE FAMILY DOMAIN-CONTAINING PROTEIN 1"/>
    <property type="match status" value="1"/>
</dbReference>
<dbReference type="SUPFAM" id="SSF47781">
    <property type="entry name" value="RuvA domain 2-like"/>
    <property type="match status" value="1"/>
</dbReference>
<dbReference type="PANTHER" id="PTHR21180">
    <property type="entry name" value="ENDONUCLEASE/EXONUCLEASE/PHOSPHATASE FAMILY DOMAIN-CONTAINING PROTEIN 1"/>
    <property type="match status" value="1"/>
</dbReference>
<reference evidence="4 5" key="1">
    <citation type="submission" date="2011-11" db="EMBL/GenBank/DDBJ databases">
        <title>Whole genome shotgun sequence of Gordonia amarae NBRC 15530.</title>
        <authorList>
            <person name="Takarada H."/>
            <person name="Hosoyama A."/>
            <person name="Tsuchikane K."/>
            <person name="Katsumata H."/>
            <person name="Yamazaki S."/>
            <person name="Fujita N."/>
        </authorList>
    </citation>
    <scope>NUCLEOTIDE SEQUENCE [LARGE SCALE GENOMIC DNA]</scope>
    <source>
        <strain evidence="4 5">NBRC 15530</strain>
    </source>
</reference>
<evidence type="ECO:0000259" key="3">
    <source>
        <dbReference type="SMART" id="SM00278"/>
    </source>
</evidence>
<feature type="region of interest" description="Disordered" evidence="1">
    <location>
        <begin position="356"/>
        <end position="389"/>
    </location>
</feature>
<dbReference type="GO" id="GO:0003677">
    <property type="term" value="F:DNA binding"/>
    <property type="evidence" value="ECO:0007669"/>
    <property type="project" value="UniProtKB-KW"/>
</dbReference>
<dbReference type="STRING" id="1075090.GOAMR_06_00140"/>
<evidence type="ECO:0000313" key="5">
    <source>
        <dbReference type="Proteomes" id="UP000006023"/>
    </source>
</evidence>
<keyword evidence="5" id="KW-1185">Reference proteome</keyword>
<keyword evidence="4" id="KW-0238">DNA-binding</keyword>
<feature type="domain" description="Helix-hairpin-helix DNA-binding motif class 1" evidence="3">
    <location>
        <begin position="397"/>
        <end position="416"/>
    </location>
</feature>
<dbReference type="SMART" id="SM00278">
    <property type="entry name" value="HhH1"/>
    <property type="match status" value="2"/>
</dbReference>
<dbReference type="AlphaFoldDB" id="G7GJN3"/>
<evidence type="ECO:0000256" key="1">
    <source>
        <dbReference type="SAM" id="MobiDB-lite"/>
    </source>
</evidence>
<accession>G7GJN3</accession>
<feature type="region of interest" description="Disordered" evidence="1">
    <location>
        <begin position="1"/>
        <end position="202"/>
    </location>
</feature>
<dbReference type="Pfam" id="PF12836">
    <property type="entry name" value="HHH_3"/>
    <property type="match status" value="1"/>
</dbReference>
<dbReference type="eggNOG" id="COG1555">
    <property type="taxonomic scope" value="Bacteria"/>
</dbReference>
<feature type="transmembrane region" description="Helical" evidence="2">
    <location>
        <begin position="209"/>
        <end position="230"/>
    </location>
</feature>
<dbReference type="InterPro" id="IPR019554">
    <property type="entry name" value="Soluble_ligand-bd"/>
</dbReference>
<feature type="compositionally biased region" description="Basic and acidic residues" evidence="1">
    <location>
        <begin position="154"/>
        <end position="164"/>
    </location>
</feature>
<proteinExistence type="predicted"/>
<dbReference type="Gene3D" id="1.10.150.320">
    <property type="entry name" value="Photosystem II 12 kDa extrinsic protein"/>
    <property type="match status" value="1"/>
</dbReference>
<keyword evidence="2" id="KW-1133">Transmembrane helix</keyword>
<feature type="compositionally biased region" description="Basic and acidic residues" evidence="1">
    <location>
        <begin position="106"/>
        <end position="121"/>
    </location>
</feature>
<gene>
    <name evidence="4" type="ORF">GOAMR_06_00140</name>
</gene>
<feature type="region of interest" description="Disordered" evidence="1">
    <location>
        <begin position="248"/>
        <end position="284"/>
    </location>
</feature>
<dbReference type="GO" id="GO:0015627">
    <property type="term" value="C:type II protein secretion system complex"/>
    <property type="evidence" value="ECO:0007669"/>
    <property type="project" value="TreeGrafter"/>
</dbReference>
<organism evidence="4 5">
    <name type="scientific">Gordonia amarae NBRC 15530</name>
    <dbReference type="NCBI Taxonomy" id="1075090"/>
    <lineage>
        <taxon>Bacteria</taxon>
        <taxon>Bacillati</taxon>
        <taxon>Actinomycetota</taxon>
        <taxon>Actinomycetes</taxon>
        <taxon>Mycobacteriales</taxon>
        <taxon>Gordoniaceae</taxon>
        <taxon>Gordonia</taxon>
    </lineage>
</organism>
<feature type="domain" description="Helix-hairpin-helix DNA-binding motif class 1" evidence="3">
    <location>
        <begin position="427"/>
        <end position="446"/>
    </location>
</feature>
<dbReference type="Proteomes" id="UP000006023">
    <property type="component" value="Unassembled WGS sequence"/>
</dbReference>
<evidence type="ECO:0000313" key="4">
    <source>
        <dbReference type="EMBL" id="GAB03808.1"/>
    </source>
</evidence>
<dbReference type="Pfam" id="PF10531">
    <property type="entry name" value="SLBB"/>
    <property type="match status" value="1"/>
</dbReference>
<feature type="compositionally biased region" description="Acidic residues" evidence="1">
    <location>
        <begin position="183"/>
        <end position="195"/>
    </location>
</feature>
<sequence length="449" mass="45372">MASTTGDQSSRTSTGERPRGSRGGSSQTSPLDRLRTAPPAPVRGDVVPEPPSLAPVNISDPSAGPAPIVRLPAPPSKPAAGDGTDPDILVGMDDVVSEDDQSTTGSRERPVAGEGAGDRNAGRAAGGGWDAVGVPAWLSGAPPAPPAPPPVQDSESRGRDRGDVDSGAGDLSVDEWGSGGWDAPDEDWEWDDDEPSGGRPRSRFAVAPPAAIALILVGVVACVVAGFALWKGDSPAPVVDFPAAANTSTIPTGAQAPVGDHAPTTGESPEKARSEQKTPAPQADSMVVSVVGLVARPGLIRLPAGSRVGDAIKQAGGARKNADLLSLNLAQQLRDGDQVLVGYAGRSGELSMRSAVVGPGSTGAPPAAGKPTAPSSPDGESPAAGSGTVNLNTASQTELETLPGVGPVTAKSILDWRQRNGRFTSVDQLTEVDGIGPARLEKLRDKVTV</sequence>
<dbReference type="InterPro" id="IPR004509">
    <property type="entry name" value="Competence_ComEA_HhH"/>
</dbReference>
<dbReference type="Gene3D" id="3.10.560.10">
    <property type="entry name" value="Outer membrane lipoprotein wza domain like"/>
    <property type="match status" value="1"/>
</dbReference>